<name>A0A0C4YGT3_9BURK</name>
<gene>
    <name evidence="3" type="ORF">RR42_m3769</name>
</gene>
<reference evidence="3 4" key="1">
    <citation type="journal article" date="2015" name="Genome Announc.">
        <title>Complete Genome Sequence of Cupriavidus basilensis 4G11, Isolated from the Oak Ridge Field Research Center Site.</title>
        <authorList>
            <person name="Ray J."/>
            <person name="Waters R.J."/>
            <person name="Skerker J.M."/>
            <person name="Kuehl J.V."/>
            <person name="Price M.N."/>
            <person name="Huang J."/>
            <person name="Chakraborty R."/>
            <person name="Arkin A.P."/>
            <person name="Deutschbauer A."/>
        </authorList>
    </citation>
    <scope>NUCLEOTIDE SEQUENCE [LARGE SCALE GENOMIC DNA]</scope>
    <source>
        <strain evidence="3">4G11</strain>
    </source>
</reference>
<accession>A0A0C4YGT3</accession>
<evidence type="ECO:0000256" key="2">
    <source>
        <dbReference type="SAM" id="Phobius"/>
    </source>
</evidence>
<keyword evidence="2" id="KW-1133">Transmembrane helix</keyword>
<dbReference type="RefSeq" id="WP_043350048.1">
    <property type="nucleotide sequence ID" value="NZ_CP010536.1"/>
</dbReference>
<dbReference type="OrthoDB" id="8967290at2"/>
<feature type="region of interest" description="Disordered" evidence="1">
    <location>
        <begin position="1"/>
        <end position="71"/>
    </location>
</feature>
<evidence type="ECO:0000313" key="3">
    <source>
        <dbReference type="EMBL" id="AJG21129.1"/>
    </source>
</evidence>
<proteinExistence type="predicted"/>
<evidence type="ECO:0000256" key="1">
    <source>
        <dbReference type="SAM" id="MobiDB-lite"/>
    </source>
</evidence>
<sequence length="98" mass="10765">MATKRPPGSDGAPRPQPQSQSPRKPQGKESTTLRDLGPDTVWHARGLHGHARQRAPLPSSARSPRRQLPPSRVPRLLLWGLLLMVLAVLASAVMNMMH</sequence>
<protein>
    <submittedName>
        <fullName evidence="3">Uncharacterized protein</fullName>
    </submittedName>
</protein>
<dbReference type="EMBL" id="CP010536">
    <property type="protein sequence ID" value="AJG21129.1"/>
    <property type="molecule type" value="Genomic_DNA"/>
</dbReference>
<keyword evidence="2" id="KW-0812">Transmembrane</keyword>
<dbReference type="KEGG" id="cbw:RR42_m3769"/>
<evidence type="ECO:0000313" key="4">
    <source>
        <dbReference type="Proteomes" id="UP000031843"/>
    </source>
</evidence>
<dbReference type="STRING" id="68895.RR42_m3769"/>
<organism evidence="3 4">
    <name type="scientific">Cupriavidus basilensis</name>
    <dbReference type="NCBI Taxonomy" id="68895"/>
    <lineage>
        <taxon>Bacteria</taxon>
        <taxon>Pseudomonadati</taxon>
        <taxon>Pseudomonadota</taxon>
        <taxon>Betaproteobacteria</taxon>
        <taxon>Burkholderiales</taxon>
        <taxon>Burkholderiaceae</taxon>
        <taxon>Cupriavidus</taxon>
    </lineage>
</organism>
<dbReference type="Proteomes" id="UP000031843">
    <property type="component" value="Chromosome main"/>
</dbReference>
<feature type="transmembrane region" description="Helical" evidence="2">
    <location>
        <begin position="76"/>
        <end position="97"/>
    </location>
</feature>
<keyword evidence="4" id="KW-1185">Reference proteome</keyword>
<dbReference type="AlphaFoldDB" id="A0A0C4YGT3"/>
<keyword evidence="2" id="KW-0472">Membrane</keyword>